<dbReference type="PANTHER" id="PTHR43409">
    <property type="entry name" value="ANAEROBIC MAGNESIUM-PROTOPORPHYRIN IX MONOMETHYL ESTER CYCLASE-RELATED"/>
    <property type="match status" value="1"/>
</dbReference>
<evidence type="ECO:0000313" key="7">
    <source>
        <dbReference type="EMBL" id="SVD53787.1"/>
    </source>
</evidence>
<dbReference type="GO" id="GO:0046872">
    <property type="term" value="F:metal ion binding"/>
    <property type="evidence" value="ECO:0007669"/>
    <property type="project" value="UniProtKB-KW"/>
</dbReference>
<proteinExistence type="predicted"/>
<dbReference type="SUPFAM" id="SSF52242">
    <property type="entry name" value="Cobalamin (vitamin B12)-binding domain"/>
    <property type="match status" value="1"/>
</dbReference>
<dbReference type="Pfam" id="PF02310">
    <property type="entry name" value="B12-binding"/>
    <property type="match status" value="1"/>
</dbReference>
<dbReference type="GO" id="GO:0005829">
    <property type="term" value="C:cytosol"/>
    <property type="evidence" value="ECO:0007669"/>
    <property type="project" value="TreeGrafter"/>
</dbReference>
<evidence type="ECO:0000256" key="2">
    <source>
        <dbReference type="ARBA" id="ARBA00022691"/>
    </source>
</evidence>
<feature type="non-terminal residue" evidence="7">
    <location>
        <position position="238"/>
    </location>
</feature>
<dbReference type="InterPro" id="IPR006158">
    <property type="entry name" value="Cobalamin-bd"/>
</dbReference>
<reference evidence="7" key="1">
    <citation type="submission" date="2018-05" db="EMBL/GenBank/DDBJ databases">
        <authorList>
            <person name="Lanie J.A."/>
            <person name="Ng W.-L."/>
            <person name="Kazmierczak K.M."/>
            <person name="Andrzejewski T.M."/>
            <person name="Davidsen T.M."/>
            <person name="Wayne K.J."/>
            <person name="Tettelin H."/>
            <person name="Glass J.I."/>
            <person name="Rusch D."/>
            <person name="Podicherti R."/>
            <person name="Tsui H.-C.T."/>
            <person name="Winkler M.E."/>
        </authorList>
    </citation>
    <scope>NUCLEOTIDE SEQUENCE</scope>
</reference>
<dbReference type="EMBL" id="UINC01157027">
    <property type="protein sequence ID" value="SVD53787.1"/>
    <property type="molecule type" value="Genomic_DNA"/>
</dbReference>
<dbReference type="InterPro" id="IPR036724">
    <property type="entry name" value="Cobalamin-bd_sf"/>
</dbReference>
<organism evidence="7">
    <name type="scientific">marine metagenome</name>
    <dbReference type="NCBI Taxonomy" id="408172"/>
    <lineage>
        <taxon>unclassified sequences</taxon>
        <taxon>metagenomes</taxon>
        <taxon>ecological metagenomes</taxon>
    </lineage>
</organism>
<dbReference type="Gene3D" id="3.40.50.280">
    <property type="entry name" value="Cobalamin-binding domain"/>
    <property type="match status" value="1"/>
</dbReference>
<dbReference type="AlphaFoldDB" id="A0A382W4S2"/>
<evidence type="ECO:0000256" key="1">
    <source>
        <dbReference type="ARBA" id="ARBA00001966"/>
    </source>
</evidence>
<evidence type="ECO:0000256" key="4">
    <source>
        <dbReference type="ARBA" id="ARBA00023004"/>
    </source>
</evidence>
<dbReference type="PROSITE" id="PS51332">
    <property type="entry name" value="B12_BINDING"/>
    <property type="match status" value="1"/>
</dbReference>
<dbReference type="InterPro" id="IPR051198">
    <property type="entry name" value="BchE-like"/>
</dbReference>
<name>A0A382W4S2_9ZZZZ</name>
<gene>
    <name evidence="7" type="ORF">METZ01_LOCUS406641</name>
</gene>
<keyword evidence="3" id="KW-0479">Metal-binding</keyword>
<keyword evidence="5" id="KW-0411">Iron-sulfur</keyword>
<keyword evidence="2" id="KW-0949">S-adenosyl-L-methionine</keyword>
<dbReference type="PANTHER" id="PTHR43409:SF16">
    <property type="entry name" value="SLR0320 PROTEIN"/>
    <property type="match status" value="1"/>
</dbReference>
<accession>A0A382W4S2</accession>
<dbReference type="GO" id="GO:0031419">
    <property type="term" value="F:cobalamin binding"/>
    <property type="evidence" value="ECO:0007669"/>
    <property type="project" value="InterPro"/>
</dbReference>
<sequence length="238" mass="26580">MDVKLEVLDAATDEENFLQVLSCFGDVFKGQIIKKVLLINPPDIEVGLFDYDLTKRGRSNNYPPYGLGVLAGHLMDSGYEVRVCNLNHEILAKCQESENASQFDFEVTWRSRLAKELDEFQPDLVGVTCLFTVTHPSFVKVCKVVKNHEAFWFEGGAIPLVLGGVHVTHDVDSMLSDIPEADFVFLNESELSFLNFIGVVNGKKPPQELSQLIVNHPSGRLHFAQKTVPESKDLSMTP</sequence>
<dbReference type="GO" id="GO:0051536">
    <property type="term" value="F:iron-sulfur cluster binding"/>
    <property type="evidence" value="ECO:0007669"/>
    <property type="project" value="UniProtKB-KW"/>
</dbReference>
<evidence type="ECO:0000256" key="5">
    <source>
        <dbReference type="ARBA" id="ARBA00023014"/>
    </source>
</evidence>
<protein>
    <recommendedName>
        <fullName evidence="6">B12-binding domain-containing protein</fullName>
    </recommendedName>
</protein>
<evidence type="ECO:0000259" key="6">
    <source>
        <dbReference type="PROSITE" id="PS51332"/>
    </source>
</evidence>
<feature type="domain" description="B12-binding" evidence="6">
    <location>
        <begin position="41"/>
        <end position="207"/>
    </location>
</feature>
<comment type="cofactor">
    <cofactor evidence="1">
        <name>[4Fe-4S] cluster</name>
        <dbReference type="ChEBI" id="CHEBI:49883"/>
    </cofactor>
</comment>
<evidence type="ECO:0000256" key="3">
    <source>
        <dbReference type="ARBA" id="ARBA00022723"/>
    </source>
</evidence>
<keyword evidence="4" id="KW-0408">Iron</keyword>